<organism evidence="2">
    <name type="scientific">viral metagenome</name>
    <dbReference type="NCBI Taxonomy" id="1070528"/>
    <lineage>
        <taxon>unclassified sequences</taxon>
        <taxon>metagenomes</taxon>
        <taxon>organismal metagenomes</taxon>
    </lineage>
</organism>
<evidence type="ECO:0000313" key="5">
    <source>
        <dbReference type="EMBL" id="QJH94730.1"/>
    </source>
</evidence>
<dbReference type="InterPro" id="IPR050757">
    <property type="entry name" value="Collagen_mod_GT25"/>
</dbReference>
<proteinExistence type="predicted"/>
<dbReference type="EMBL" id="MT142511">
    <property type="protein sequence ID" value="QJA83461.1"/>
    <property type="molecule type" value="Genomic_DNA"/>
</dbReference>
<evidence type="ECO:0000313" key="3">
    <source>
        <dbReference type="EMBL" id="QJA63852.1"/>
    </source>
</evidence>
<dbReference type="CDD" id="cd22997">
    <property type="entry name" value="GT_LH"/>
    <property type="match status" value="1"/>
</dbReference>
<evidence type="ECO:0000259" key="1">
    <source>
        <dbReference type="Pfam" id="PF25342"/>
    </source>
</evidence>
<sequence>MTLTVIAHANIEGHHFHAMKSSAEKHGYHLKIFNGKWHGLRSKITTLYTASKTEDCDLLMLVDAFDTIFMAGPGKVMDLYEKHEGKALFSAEKACWPPHPVVNGRYIHTVDTPWRYLNSGGFIGPRKLFTDLLDKAWDEWNNKYDHGLGDQYFYHCLYLDNQNTIALDTGCEIFQSMAHHSLDGWIKGPDFIENPETGTMPVVLHFNGMTPMDGYLHYAE</sequence>
<accession>A0A6H1ZG74</accession>
<evidence type="ECO:0000313" key="2">
    <source>
        <dbReference type="EMBL" id="QJA46913.1"/>
    </source>
</evidence>
<evidence type="ECO:0000313" key="4">
    <source>
        <dbReference type="EMBL" id="QJA83461.1"/>
    </source>
</evidence>
<name>A0A6H1ZG74_9ZZZZ</name>
<gene>
    <name evidence="4" type="ORF">MM415A00279_0019</name>
    <name evidence="3" type="ORF">MM415B00575_0024</name>
    <name evidence="2" type="ORF">TM448A00577_0021</name>
    <name evidence="5" type="ORF">TM448B00295_0006</name>
</gene>
<dbReference type="AlphaFoldDB" id="A0A6H1ZG74"/>
<dbReference type="InterPro" id="IPR057589">
    <property type="entry name" value="GT_PLOD"/>
</dbReference>
<dbReference type="Pfam" id="PF25342">
    <property type="entry name" value="GT_PLOD"/>
    <property type="match status" value="1"/>
</dbReference>
<dbReference type="EMBL" id="MT144025">
    <property type="protein sequence ID" value="QJA46913.1"/>
    <property type="molecule type" value="Genomic_DNA"/>
</dbReference>
<protein>
    <recommendedName>
        <fullName evidence="1">PLOD1-3-like GT domain-containing protein</fullName>
    </recommendedName>
</protein>
<reference evidence="2" key="1">
    <citation type="submission" date="2020-03" db="EMBL/GenBank/DDBJ databases">
        <title>The deep terrestrial virosphere.</title>
        <authorList>
            <person name="Holmfeldt K."/>
            <person name="Nilsson E."/>
            <person name="Simone D."/>
            <person name="Lopez-Fernandez M."/>
            <person name="Wu X."/>
            <person name="de Brujin I."/>
            <person name="Lundin D."/>
            <person name="Andersson A."/>
            <person name="Bertilsson S."/>
            <person name="Dopson M."/>
        </authorList>
    </citation>
    <scope>NUCLEOTIDE SEQUENCE</scope>
    <source>
        <strain evidence="4">MM415A00279</strain>
        <strain evidence="3">MM415B00575</strain>
        <strain evidence="2">TM448A00577</strain>
        <strain evidence="5">TM448B00295</strain>
    </source>
</reference>
<feature type="domain" description="PLOD1-3-like GT" evidence="1">
    <location>
        <begin position="3"/>
        <end position="210"/>
    </location>
</feature>
<dbReference type="EMBL" id="MT141507">
    <property type="protein sequence ID" value="QJA63852.1"/>
    <property type="molecule type" value="Genomic_DNA"/>
</dbReference>
<dbReference type="PANTHER" id="PTHR10730">
    <property type="entry name" value="PROCOLLAGEN-LYSINE,2-OXOGLUTARATE 5-DIOXYGENASE/GLYCOSYLTRANSFERASE 25 FAMILY MEMBER"/>
    <property type="match status" value="1"/>
</dbReference>
<dbReference type="PANTHER" id="PTHR10730:SF45">
    <property type="entry name" value="PROCOLLAGEN-LYSINE,2-OXOGLUTARATE 5-DIOXYGENASE"/>
    <property type="match status" value="1"/>
</dbReference>
<dbReference type="EMBL" id="MT144605">
    <property type="protein sequence ID" value="QJH94730.1"/>
    <property type="molecule type" value="Genomic_DNA"/>
</dbReference>